<organism evidence="2 3">
    <name type="scientific">Opisthorchis viverrini</name>
    <name type="common">Southeast Asian liver fluke</name>
    <dbReference type="NCBI Taxonomy" id="6198"/>
    <lineage>
        <taxon>Eukaryota</taxon>
        <taxon>Metazoa</taxon>
        <taxon>Spiralia</taxon>
        <taxon>Lophotrochozoa</taxon>
        <taxon>Platyhelminthes</taxon>
        <taxon>Trematoda</taxon>
        <taxon>Digenea</taxon>
        <taxon>Opisthorchiida</taxon>
        <taxon>Opisthorchiata</taxon>
        <taxon>Opisthorchiidae</taxon>
        <taxon>Opisthorchis</taxon>
    </lineage>
</organism>
<evidence type="ECO:0000259" key="1">
    <source>
        <dbReference type="PROSITE" id="PS51518"/>
    </source>
</evidence>
<name>A0A1S8WQV6_OPIVI</name>
<dbReference type="Proteomes" id="UP000243686">
    <property type="component" value="Unassembled WGS sequence"/>
</dbReference>
<dbReference type="PANTHER" id="PTHR21539">
    <property type="entry name" value="SAGA-ASSOCIATED FACTOR 29"/>
    <property type="match status" value="1"/>
</dbReference>
<proteinExistence type="predicted"/>
<dbReference type="CDD" id="cd20393">
    <property type="entry name" value="Tudor_SGF29_rpt1"/>
    <property type="match status" value="1"/>
</dbReference>
<dbReference type="InterPro" id="IPR037802">
    <property type="entry name" value="SGF29"/>
</dbReference>
<dbReference type="EMBL" id="KV896918">
    <property type="protein sequence ID" value="OON16633.1"/>
    <property type="molecule type" value="Genomic_DNA"/>
</dbReference>
<dbReference type="InterPro" id="IPR047288">
    <property type="entry name" value="Tudor_SGF29_rpt1"/>
</dbReference>
<keyword evidence="3" id="KW-1185">Reference proteome</keyword>
<dbReference type="PROSITE" id="PS51518">
    <property type="entry name" value="SGF29_C"/>
    <property type="match status" value="1"/>
</dbReference>
<dbReference type="AlphaFoldDB" id="A0A1S8WQV6"/>
<dbReference type="InterPro" id="IPR010750">
    <property type="entry name" value="SGF29_tudor-like_dom"/>
</dbReference>
<dbReference type="PANTHER" id="PTHR21539:SF0">
    <property type="entry name" value="SAGA-ASSOCIATED FACTOR 29"/>
    <property type="match status" value="1"/>
</dbReference>
<feature type="domain" description="SGF29 C-terminal" evidence="1">
    <location>
        <begin position="151"/>
        <end position="239"/>
    </location>
</feature>
<protein>
    <recommendedName>
        <fullName evidence="1">SGF29 C-terminal domain-containing protein</fullName>
    </recommendedName>
</protein>
<dbReference type="Gene3D" id="2.30.30.140">
    <property type="match status" value="1"/>
</dbReference>
<evidence type="ECO:0000313" key="3">
    <source>
        <dbReference type="Proteomes" id="UP000243686"/>
    </source>
</evidence>
<feature type="non-terminal residue" evidence="2">
    <location>
        <position position="239"/>
    </location>
</feature>
<sequence>EAYLLEPWGTLHYDKLSVASSYKLRRPLTVDSQLRRLGPSTQRFGPLRRTNQLEVRALTCGKYVNKPQLKSLYAQAIAEAQRQKTSLLNALNKVSQIHQVEHEMRLALGPRNFRRGVLMSVLQENAKSIPMWVGKSGEKAPPLCGSIPASASTTAQAGDQVAALVPEPDVAATAACNLSEGCILAEVVSYDAEKRTYQVEDVDAEEGKVRYTLPRSKVIPLPKWKANPVTNPEAIFPKG</sequence>
<evidence type="ECO:0000313" key="2">
    <source>
        <dbReference type="EMBL" id="OON16633.1"/>
    </source>
</evidence>
<reference evidence="2 3" key="1">
    <citation type="submission" date="2015-03" db="EMBL/GenBank/DDBJ databases">
        <title>Draft genome of the nematode, Opisthorchis viverrini.</title>
        <authorList>
            <person name="Mitreva M."/>
        </authorList>
    </citation>
    <scope>NUCLEOTIDE SEQUENCE [LARGE SCALE GENOMIC DNA]</scope>
    <source>
        <strain evidence="2">Khon Kaen</strain>
    </source>
</reference>
<accession>A0A1S8WQV6</accession>
<dbReference type="GO" id="GO:0000124">
    <property type="term" value="C:SAGA complex"/>
    <property type="evidence" value="ECO:0007669"/>
    <property type="project" value="InterPro"/>
</dbReference>
<gene>
    <name evidence="2" type="ORF">X801_07552</name>
</gene>
<feature type="non-terminal residue" evidence="2">
    <location>
        <position position="1"/>
    </location>
</feature>
<dbReference type="Pfam" id="PF07039">
    <property type="entry name" value="SGF29_Tudor"/>
    <property type="match status" value="1"/>
</dbReference>